<proteinExistence type="predicted"/>
<evidence type="ECO:0000313" key="2">
    <source>
        <dbReference type="EMBL" id="KAK3490705.1"/>
    </source>
</evidence>
<dbReference type="AlphaFoldDB" id="A0AAJ0I5W2"/>
<keyword evidence="1" id="KW-0732">Signal</keyword>
<evidence type="ECO:0000313" key="3">
    <source>
        <dbReference type="Proteomes" id="UP001285908"/>
    </source>
</evidence>
<organism evidence="2 3">
    <name type="scientific">Neurospora hispaniola</name>
    <dbReference type="NCBI Taxonomy" id="588809"/>
    <lineage>
        <taxon>Eukaryota</taxon>
        <taxon>Fungi</taxon>
        <taxon>Dikarya</taxon>
        <taxon>Ascomycota</taxon>
        <taxon>Pezizomycotina</taxon>
        <taxon>Sordariomycetes</taxon>
        <taxon>Sordariomycetidae</taxon>
        <taxon>Sordariales</taxon>
        <taxon>Sordariaceae</taxon>
        <taxon>Neurospora</taxon>
    </lineage>
</organism>
<name>A0AAJ0I5W2_9PEZI</name>
<evidence type="ECO:0008006" key="4">
    <source>
        <dbReference type="Google" id="ProtNLM"/>
    </source>
</evidence>
<feature type="non-terminal residue" evidence="2">
    <location>
        <position position="72"/>
    </location>
</feature>
<feature type="chain" id="PRO_5042616466" description="Secreted protein" evidence="1">
    <location>
        <begin position="22"/>
        <end position="72"/>
    </location>
</feature>
<dbReference type="GeneID" id="87874945"/>
<accession>A0AAJ0I5W2</accession>
<dbReference type="Proteomes" id="UP001285908">
    <property type="component" value="Unassembled WGS sequence"/>
</dbReference>
<keyword evidence="3" id="KW-1185">Reference proteome</keyword>
<dbReference type="EMBL" id="JAULSX010000005">
    <property type="protein sequence ID" value="KAK3490705.1"/>
    <property type="molecule type" value="Genomic_DNA"/>
</dbReference>
<sequence length="72" mass="8104">MRRGALVVFHTVIVFITLMSSQRLSRSYVYFSCTSSYSTLRELGSSSSRFHLLALQSHCTSLQVQALSKSEL</sequence>
<evidence type="ECO:0000256" key="1">
    <source>
        <dbReference type="SAM" id="SignalP"/>
    </source>
</evidence>
<feature type="signal peptide" evidence="1">
    <location>
        <begin position="1"/>
        <end position="21"/>
    </location>
</feature>
<dbReference type="RefSeq" id="XP_062691888.1">
    <property type="nucleotide sequence ID" value="XM_062837323.1"/>
</dbReference>
<protein>
    <recommendedName>
        <fullName evidence="4">Secreted protein</fullName>
    </recommendedName>
</protein>
<reference evidence="2 3" key="1">
    <citation type="journal article" date="2023" name="Mol. Phylogenet. Evol.">
        <title>Genome-scale phylogeny and comparative genomics of the fungal order Sordariales.</title>
        <authorList>
            <person name="Hensen N."/>
            <person name="Bonometti L."/>
            <person name="Westerberg I."/>
            <person name="Brannstrom I.O."/>
            <person name="Guillou S."/>
            <person name="Cros-Aarteil S."/>
            <person name="Calhoun S."/>
            <person name="Haridas S."/>
            <person name="Kuo A."/>
            <person name="Mondo S."/>
            <person name="Pangilinan J."/>
            <person name="Riley R."/>
            <person name="LaButti K."/>
            <person name="Andreopoulos B."/>
            <person name="Lipzen A."/>
            <person name="Chen C."/>
            <person name="Yan M."/>
            <person name="Daum C."/>
            <person name="Ng V."/>
            <person name="Clum A."/>
            <person name="Steindorff A."/>
            <person name="Ohm R.A."/>
            <person name="Martin F."/>
            <person name="Silar P."/>
            <person name="Natvig D.O."/>
            <person name="Lalanne C."/>
            <person name="Gautier V."/>
            <person name="Ament-Velasquez S.L."/>
            <person name="Kruys A."/>
            <person name="Hutchinson M.I."/>
            <person name="Powell A.J."/>
            <person name="Barry K."/>
            <person name="Miller A.N."/>
            <person name="Grigoriev I.V."/>
            <person name="Debuchy R."/>
            <person name="Gladieux P."/>
            <person name="Hiltunen Thoren M."/>
            <person name="Johannesson H."/>
        </authorList>
    </citation>
    <scope>NUCLEOTIDE SEQUENCE [LARGE SCALE GENOMIC DNA]</scope>
    <source>
        <strain evidence="2 3">FGSC 10403</strain>
    </source>
</reference>
<gene>
    <name evidence="2" type="ORF">B0T23DRAFT_382318</name>
</gene>
<comment type="caution">
    <text evidence="2">The sequence shown here is derived from an EMBL/GenBank/DDBJ whole genome shotgun (WGS) entry which is preliminary data.</text>
</comment>